<dbReference type="SUPFAM" id="SSF52799">
    <property type="entry name" value="(Phosphotyrosine protein) phosphatases II"/>
    <property type="match status" value="1"/>
</dbReference>
<dbReference type="OrthoDB" id="2017893at2759"/>
<evidence type="ECO:0000259" key="6">
    <source>
        <dbReference type="PROSITE" id="PS50054"/>
    </source>
</evidence>
<dbReference type="PANTHER" id="PTHR10159:SF519">
    <property type="entry name" value="DUAL SPECIFICITY PROTEIN PHOSPHATASE MPK3"/>
    <property type="match status" value="1"/>
</dbReference>
<dbReference type="InterPro" id="IPR029021">
    <property type="entry name" value="Prot-tyrosine_phosphatase-like"/>
</dbReference>
<keyword evidence="4" id="KW-0904">Protein phosphatase</keyword>
<evidence type="ECO:0000256" key="1">
    <source>
        <dbReference type="ARBA" id="ARBA00008601"/>
    </source>
</evidence>
<dbReference type="InterPro" id="IPR000340">
    <property type="entry name" value="Dual-sp_phosphatase_cat-dom"/>
</dbReference>
<dbReference type="InterPro" id="IPR020422">
    <property type="entry name" value="TYR_PHOSPHATASE_DUAL_dom"/>
</dbReference>
<feature type="compositionally biased region" description="Low complexity" evidence="5">
    <location>
        <begin position="40"/>
        <end position="58"/>
    </location>
</feature>
<organism evidence="8">
    <name type="scientific">Dichomitus squalens</name>
    <dbReference type="NCBI Taxonomy" id="114155"/>
    <lineage>
        <taxon>Eukaryota</taxon>
        <taxon>Fungi</taxon>
        <taxon>Dikarya</taxon>
        <taxon>Basidiomycota</taxon>
        <taxon>Agaricomycotina</taxon>
        <taxon>Agaricomycetes</taxon>
        <taxon>Polyporales</taxon>
        <taxon>Polyporaceae</taxon>
        <taxon>Dichomitus</taxon>
    </lineage>
</organism>
<evidence type="ECO:0000256" key="3">
    <source>
        <dbReference type="ARBA" id="ARBA00022801"/>
    </source>
</evidence>
<feature type="compositionally biased region" description="Acidic residues" evidence="5">
    <location>
        <begin position="442"/>
        <end position="451"/>
    </location>
</feature>
<dbReference type="AlphaFoldDB" id="A0A4Q9N3L7"/>
<dbReference type="PANTHER" id="PTHR10159">
    <property type="entry name" value="DUAL SPECIFICITY PROTEIN PHOSPHATASE"/>
    <property type="match status" value="1"/>
</dbReference>
<dbReference type="PROSITE" id="PS00383">
    <property type="entry name" value="TYR_PHOSPHATASE_1"/>
    <property type="match status" value="1"/>
</dbReference>
<dbReference type="Pfam" id="PF00782">
    <property type="entry name" value="DSPc"/>
    <property type="match status" value="1"/>
</dbReference>
<dbReference type="InterPro" id="IPR000387">
    <property type="entry name" value="Tyr_Pase_dom"/>
</dbReference>
<dbReference type="PROSITE" id="PS50056">
    <property type="entry name" value="TYR_PHOSPHATASE_2"/>
    <property type="match status" value="1"/>
</dbReference>
<keyword evidence="3" id="KW-0378">Hydrolase</keyword>
<feature type="compositionally biased region" description="Low complexity" evidence="5">
    <location>
        <begin position="428"/>
        <end position="441"/>
    </location>
</feature>
<dbReference type="SMART" id="SM00195">
    <property type="entry name" value="DSPc"/>
    <property type="match status" value="1"/>
</dbReference>
<gene>
    <name evidence="8" type="ORF">BD311DRAFT_801844</name>
</gene>
<dbReference type="GO" id="GO:0033550">
    <property type="term" value="F:MAP kinase tyrosine phosphatase activity"/>
    <property type="evidence" value="ECO:0007669"/>
    <property type="project" value="TreeGrafter"/>
</dbReference>
<dbReference type="EC" id="3.1.3.48" evidence="2"/>
<feature type="region of interest" description="Disordered" evidence="5">
    <location>
        <begin position="1"/>
        <end position="67"/>
    </location>
</feature>
<comment type="similarity">
    <text evidence="1">Belongs to the protein-tyrosine phosphatase family. Non-receptor class dual specificity subfamily.</text>
</comment>
<dbReference type="GO" id="GO:0043409">
    <property type="term" value="P:negative regulation of MAPK cascade"/>
    <property type="evidence" value="ECO:0007669"/>
    <property type="project" value="TreeGrafter"/>
</dbReference>
<reference evidence="8" key="1">
    <citation type="submission" date="2019-01" db="EMBL/GenBank/DDBJ databases">
        <title>Draft genome sequences of three monokaryotic isolates of the white-rot basidiomycete fungus Dichomitus squalens.</title>
        <authorList>
            <consortium name="DOE Joint Genome Institute"/>
            <person name="Lopez S.C."/>
            <person name="Andreopoulos B."/>
            <person name="Pangilinan J."/>
            <person name="Lipzen A."/>
            <person name="Riley R."/>
            <person name="Ahrendt S."/>
            <person name="Ng V."/>
            <person name="Barry K."/>
            <person name="Daum C."/>
            <person name="Grigoriev I.V."/>
            <person name="Hilden K.S."/>
            <person name="Makela M.R."/>
            <person name="de Vries R.P."/>
        </authorList>
    </citation>
    <scope>NUCLEOTIDE SEQUENCE [LARGE SCALE GENOMIC DNA]</scope>
    <source>
        <strain evidence="8">OM18370.1</strain>
    </source>
</reference>
<feature type="compositionally biased region" description="Polar residues" evidence="5">
    <location>
        <begin position="338"/>
        <end position="347"/>
    </location>
</feature>
<dbReference type="GO" id="GO:0008330">
    <property type="term" value="F:protein tyrosine/threonine phosphatase activity"/>
    <property type="evidence" value="ECO:0007669"/>
    <property type="project" value="TreeGrafter"/>
</dbReference>
<dbReference type="GO" id="GO:0017017">
    <property type="term" value="F:MAP kinase tyrosine/serine/threonine phosphatase activity"/>
    <property type="evidence" value="ECO:0007669"/>
    <property type="project" value="TreeGrafter"/>
</dbReference>
<feature type="compositionally biased region" description="Low complexity" evidence="5">
    <location>
        <begin position="395"/>
        <end position="406"/>
    </location>
</feature>
<feature type="domain" description="Tyrosine specific protein phosphatases" evidence="7">
    <location>
        <begin position="246"/>
        <end position="303"/>
    </location>
</feature>
<proteinExistence type="inferred from homology"/>
<dbReference type="Gene3D" id="3.90.190.10">
    <property type="entry name" value="Protein tyrosine phosphatase superfamily"/>
    <property type="match status" value="1"/>
</dbReference>
<dbReference type="GO" id="GO:0005737">
    <property type="term" value="C:cytoplasm"/>
    <property type="evidence" value="ECO:0007669"/>
    <property type="project" value="TreeGrafter"/>
</dbReference>
<feature type="compositionally biased region" description="Basic and acidic residues" evidence="5">
    <location>
        <begin position="353"/>
        <end position="373"/>
    </location>
</feature>
<name>A0A4Q9N3L7_9APHY</name>
<dbReference type="EMBL" id="ML143387">
    <property type="protein sequence ID" value="TBU35174.1"/>
    <property type="molecule type" value="Genomic_DNA"/>
</dbReference>
<evidence type="ECO:0000256" key="5">
    <source>
        <dbReference type="SAM" id="MobiDB-lite"/>
    </source>
</evidence>
<feature type="region of interest" description="Disordered" evidence="5">
    <location>
        <begin position="393"/>
        <end position="616"/>
    </location>
</feature>
<evidence type="ECO:0000256" key="2">
    <source>
        <dbReference type="ARBA" id="ARBA00013064"/>
    </source>
</evidence>
<evidence type="ECO:0000313" key="8">
    <source>
        <dbReference type="EMBL" id="TBU35174.1"/>
    </source>
</evidence>
<protein>
    <recommendedName>
        <fullName evidence="2">protein-tyrosine-phosphatase</fullName>
        <ecNumber evidence="2">3.1.3.48</ecNumber>
    </recommendedName>
</protein>
<sequence length="690" mass="73598">MSMDVATPRPGSALPPRRKGPPTPLHIDTPVHNPGIALFSSDSSAPASTLSTTSDADSFILPSPSKPRSLRNMKKLSITLPSAQSSANSLGLSAVEPHPPTNLCDAPALQKRRPSVISLPSTSTNLLRRKGEDGDGSPTVAYADGPIQILPGIWLGSEDNVRDWRGLMERGIRSILNVAKEVQTDFDQAASQPLRPFMSTPDLNAPLGGPSNQDPTYRPAHLPSGRPAMHYLKLSWSHGQSDLVTEGFPAAFAYVDQALERGDGVLIHCQCGVSRSATLVIALVMRAAAQQSPNVPPEVWALKGMQGAYSFVKEKSKHVGPNMSLIYQLLDYERSFKGGNSSPTPSELSAEEDWSRRRQAMEDSDTGDERESLHVMQEAKALDQAMEDRIIARKGSSSSLGSTSTGQGLGMGPAWRSKYGPARKRKGSAASVATSSSVLSEDLVEEDEEQELLGVTRDFDGLSMGARSSSAEPTEDETSGDSATEPIPPPNVLSPPQSACLTARPLTFRRPPGLSLPPSAPAHQSSFSLPPVPATAIKTSFELSRTPRSSKPRRRPPPIGILPAVPASPIIPVNASTGHSRPRTESRKPETPPAHIRNLAKSTPPKTRGSAIPATPSQTLFVFPPSPTLAATRTPSTLMLTSNAYPFPSMSTPRVSTFKSEGRRKSFIGLTSPATPTVASSHVDVRGWLA</sequence>
<evidence type="ECO:0000259" key="7">
    <source>
        <dbReference type="PROSITE" id="PS50056"/>
    </source>
</evidence>
<feature type="region of interest" description="Disordered" evidence="5">
    <location>
        <begin position="338"/>
        <end position="373"/>
    </location>
</feature>
<accession>A0A4Q9N3L7</accession>
<dbReference type="Proteomes" id="UP000292957">
    <property type="component" value="Unassembled WGS sequence"/>
</dbReference>
<evidence type="ECO:0000256" key="4">
    <source>
        <dbReference type="ARBA" id="ARBA00022912"/>
    </source>
</evidence>
<dbReference type="PROSITE" id="PS50054">
    <property type="entry name" value="TYR_PHOSPHATASE_DUAL"/>
    <property type="match status" value="1"/>
</dbReference>
<dbReference type="InterPro" id="IPR016130">
    <property type="entry name" value="Tyr_Pase_AS"/>
</dbReference>
<feature type="domain" description="Tyrosine-protein phosphatase" evidence="6">
    <location>
        <begin position="145"/>
        <end position="338"/>
    </location>
</feature>